<protein>
    <recommendedName>
        <fullName evidence="3">F-box domain-containing protein</fullName>
    </recommendedName>
</protein>
<dbReference type="AlphaFoldDB" id="A0AAD6ZNA5"/>
<organism evidence="1 2">
    <name type="scientific">Mycena albidolilacea</name>
    <dbReference type="NCBI Taxonomy" id="1033008"/>
    <lineage>
        <taxon>Eukaryota</taxon>
        <taxon>Fungi</taxon>
        <taxon>Dikarya</taxon>
        <taxon>Basidiomycota</taxon>
        <taxon>Agaricomycotina</taxon>
        <taxon>Agaricomycetes</taxon>
        <taxon>Agaricomycetidae</taxon>
        <taxon>Agaricales</taxon>
        <taxon>Marasmiineae</taxon>
        <taxon>Mycenaceae</taxon>
        <taxon>Mycena</taxon>
    </lineage>
</organism>
<gene>
    <name evidence="1" type="ORF">DFH08DRAFT_967053</name>
</gene>
<evidence type="ECO:0000313" key="1">
    <source>
        <dbReference type="EMBL" id="KAJ7330518.1"/>
    </source>
</evidence>
<evidence type="ECO:0008006" key="3">
    <source>
        <dbReference type="Google" id="ProtNLM"/>
    </source>
</evidence>
<keyword evidence="2" id="KW-1185">Reference proteome</keyword>
<reference evidence="1" key="1">
    <citation type="submission" date="2023-03" db="EMBL/GenBank/DDBJ databases">
        <title>Massive genome expansion in bonnet fungi (Mycena s.s.) driven by repeated elements and novel gene families across ecological guilds.</title>
        <authorList>
            <consortium name="Lawrence Berkeley National Laboratory"/>
            <person name="Harder C.B."/>
            <person name="Miyauchi S."/>
            <person name="Viragh M."/>
            <person name="Kuo A."/>
            <person name="Thoen E."/>
            <person name="Andreopoulos B."/>
            <person name="Lu D."/>
            <person name="Skrede I."/>
            <person name="Drula E."/>
            <person name="Henrissat B."/>
            <person name="Morin E."/>
            <person name="Kohler A."/>
            <person name="Barry K."/>
            <person name="LaButti K."/>
            <person name="Morin E."/>
            <person name="Salamov A."/>
            <person name="Lipzen A."/>
            <person name="Mereny Z."/>
            <person name="Hegedus B."/>
            <person name="Baldrian P."/>
            <person name="Stursova M."/>
            <person name="Weitz H."/>
            <person name="Taylor A."/>
            <person name="Grigoriev I.V."/>
            <person name="Nagy L.G."/>
            <person name="Martin F."/>
            <person name="Kauserud H."/>
        </authorList>
    </citation>
    <scope>NUCLEOTIDE SEQUENCE</scope>
    <source>
        <strain evidence="1">CBHHK002</strain>
    </source>
</reference>
<accession>A0AAD6ZNA5</accession>
<comment type="caution">
    <text evidence="1">The sequence shown here is derived from an EMBL/GenBank/DDBJ whole genome shotgun (WGS) entry which is preliminary data.</text>
</comment>
<dbReference type="Proteomes" id="UP001218218">
    <property type="component" value="Unassembled WGS sequence"/>
</dbReference>
<dbReference type="EMBL" id="JARIHO010000037">
    <property type="protein sequence ID" value="KAJ7330518.1"/>
    <property type="molecule type" value="Genomic_DNA"/>
</dbReference>
<sequence length="517" mass="58768">MEVLDAFPIAGTRHYTLLNTNEPPADPERIFIDSVISKTEARLVWLDDEIPKLREKLKQLEYERASLPRYVTCNKAALAPLRRMPPEVLGEIFSWTLPTIANVLNAGKFDMAQSPWLLTQISSRWRAVSLSIPSLWSRVVIQYPRLKYTAPGRIHYSHALAETQISRAQTLKIHFYCCEQTDPRPQIHMFYLLSQHSSRWEELSLALTPKMLPLLTTLRNQLPSLRRLWMEWDGGEDEIPVESLGSFHLAPSLVEFGLSNETCVLPITFPIHQLTRLQFDGPWERHRGILKLAPNLVEAHIEVFHEETWPEIGEIIDLPYLRGLYVSDHQVLDYLRAPALVGIGLVGWEDGASDVLESFAPFLDRSACILRRLTLVGFPDTHTTTRILAKLPSVTEFAVAIDDSDASERVNLLMSTLTISQASGVSEVAPQLRCLLFGCQSDSSIDYNIFLKMLESRWRAEHCPLKAAALLMEDPVQGLLTCDGFRALRREGMDLSVMVEREVSTEIKGWAYATRWN</sequence>
<name>A0AAD6ZNA5_9AGAR</name>
<proteinExistence type="predicted"/>
<evidence type="ECO:0000313" key="2">
    <source>
        <dbReference type="Proteomes" id="UP001218218"/>
    </source>
</evidence>